<feature type="compositionally biased region" description="Low complexity" evidence="1">
    <location>
        <begin position="61"/>
        <end position="89"/>
    </location>
</feature>
<feature type="compositionally biased region" description="Polar residues" evidence="1">
    <location>
        <begin position="130"/>
        <end position="141"/>
    </location>
</feature>
<feature type="region of interest" description="Disordered" evidence="1">
    <location>
        <begin position="380"/>
        <end position="470"/>
    </location>
</feature>
<feature type="compositionally biased region" description="Pro residues" evidence="1">
    <location>
        <begin position="47"/>
        <end position="59"/>
    </location>
</feature>
<dbReference type="SUPFAM" id="SSF101447">
    <property type="entry name" value="Formin homology 2 domain (FH2 domain)"/>
    <property type="match status" value="1"/>
</dbReference>
<feature type="compositionally biased region" description="Pro residues" evidence="1">
    <location>
        <begin position="426"/>
        <end position="452"/>
    </location>
</feature>
<feature type="compositionally biased region" description="Polar residues" evidence="1">
    <location>
        <begin position="111"/>
        <end position="120"/>
    </location>
</feature>
<dbReference type="Proteomes" id="UP000663852">
    <property type="component" value="Unassembled WGS sequence"/>
</dbReference>
<feature type="compositionally biased region" description="Pro residues" evidence="1">
    <location>
        <begin position="405"/>
        <end position="418"/>
    </location>
</feature>
<evidence type="ECO:0000313" key="5">
    <source>
        <dbReference type="Proteomes" id="UP000663852"/>
    </source>
</evidence>
<reference evidence="2" key="1">
    <citation type="submission" date="2021-02" db="EMBL/GenBank/DDBJ databases">
        <authorList>
            <person name="Nowell W R."/>
        </authorList>
    </citation>
    <scope>NUCLEOTIDE SEQUENCE</scope>
</reference>
<evidence type="ECO:0000313" key="3">
    <source>
        <dbReference type="EMBL" id="CAF1605218.1"/>
    </source>
</evidence>
<gene>
    <name evidence="2" type="ORF">EDS130_LOCUS29392</name>
    <name evidence="3" type="ORF">XAT740_LOCUS48196</name>
</gene>
<organism evidence="2 5">
    <name type="scientific">Adineta ricciae</name>
    <name type="common">Rotifer</name>
    <dbReference type="NCBI Taxonomy" id="249248"/>
    <lineage>
        <taxon>Eukaryota</taxon>
        <taxon>Metazoa</taxon>
        <taxon>Spiralia</taxon>
        <taxon>Gnathifera</taxon>
        <taxon>Rotifera</taxon>
        <taxon>Eurotatoria</taxon>
        <taxon>Bdelloidea</taxon>
        <taxon>Adinetida</taxon>
        <taxon>Adinetidae</taxon>
        <taxon>Adineta</taxon>
    </lineage>
</organism>
<dbReference type="AlphaFoldDB" id="A0A815C2D7"/>
<keyword evidence="4" id="KW-1185">Reference proteome</keyword>
<proteinExistence type="predicted"/>
<accession>A0A815C2D7</accession>
<dbReference type="OrthoDB" id="10064441at2759"/>
<name>A0A815C2D7_ADIRI</name>
<dbReference type="Proteomes" id="UP000663828">
    <property type="component" value="Unassembled WGS sequence"/>
</dbReference>
<sequence>MLSEAQRSTRSPTESVQTDSVRTGPTTGVKGRLSPQSSITEEDSSRIPPPPPPPPPPPVISRAPVKSSSTSASTSSSSSSSKSASTVRTKSSEQSRPTVRGVGTTKPISAVTINKSTLRRMSSDEKSKPNRQVSGISTKPSQSKHKSTGIFTRISARDFINDKSNGTLVSYLKGGKNNQSVFEKVDTHDGHTTYLGSGNYCDLEDCIRDCLSKNQCHTDQKYYSSSHDYSYKPSTRASVLEDYSYDGIIEPKHRSSYTSYSHLHDRDYCSPLTDYLCDSRKHAGELSLDEIRKVNDHLAKYGIPVFSHHDNPHHSHHSHHKPHSVNEIVSACRLLLNEPRLAGLHSDGSQAVHHAWDAIHNHPMPQNDQGYASPAVRGVASHLFPSGQPPYDPLRSVSSHMFGPPQAPPYNPPPPNNPPHFFAPAQPLPPYNPGPSVPTYPYGSPPPPPPQPQQQQSSGQSVLSRLFGSH</sequence>
<feature type="region of interest" description="Disordered" evidence="1">
    <location>
        <begin position="1"/>
        <end position="148"/>
    </location>
</feature>
<evidence type="ECO:0000313" key="4">
    <source>
        <dbReference type="Proteomes" id="UP000663828"/>
    </source>
</evidence>
<feature type="compositionally biased region" description="Low complexity" evidence="1">
    <location>
        <begin position="453"/>
        <end position="462"/>
    </location>
</feature>
<protein>
    <submittedName>
        <fullName evidence="2">Uncharacterized protein</fullName>
    </submittedName>
</protein>
<dbReference type="EMBL" id="CAJNOR010006861">
    <property type="protein sequence ID" value="CAF1605218.1"/>
    <property type="molecule type" value="Genomic_DNA"/>
</dbReference>
<comment type="caution">
    <text evidence="2">The sequence shown here is derived from an EMBL/GenBank/DDBJ whole genome shotgun (WGS) entry which is preliminary data.</text>
</comment>
<dbReference type="EMBL" id="CAJNOJ010000198">
    <property type="protein sequence ID" value="CAF1278131.1"/>
    <property type="molecule type" value="Genomic_DNA"/>
</dbReference>
<evidence type="ECO:0000313" key="2">
    <source>
        <dbReference type="EMBL" id="CAF1278131.1"/>
    </source>
</evidence>
<feature type="compositionally biased region" description="Polar residues" evidence="1">
    <location>
        <begin position="1"/>
        <end position="26"/>
    </location>
</feature>
<evidence type="ECO:0000256" key="1">
    <source>
        <dbReference type="SAM" id="MobiDB-lite"/>
    </source>
</evidence>